<dbReference type="EMBL" id="UIGR01000001">
    <property type="protein sequence ID" value="SUX31686.1"/>
    <property type="molecule type" value="Genomic_DNA"/>
</dbReference>
<feature type="region of interest" description="Disordered" evidence="1">
    <location>
        <begin position="1"/>
        <end position="24"/>
    </location>
</feature>
<reference evidence="2 3" key="1">
    <citation type="submission" date="2018-06" db="EMBL/GenBank/DDBJ databases">
        <authorList>
            <consortium name="Pathogen Informatics"/>
            <person name="Doyle S."/>
        </authorList>
    </citation>
    <scope>NUCLEOTIDE SEQUENCE [LARGE SCALE GENOMIC DNA]</scope>
    <source>
        <strain evidence="2 3">NCTC8684</strain>
    </source>
</reference>
<evidence type="ECO:0000256" key="1">
    <source>
        <dbReference type="SAM" id="MobiDB-lite"/>
    </source>
</evidence>
<name>A0AAX2M796_CHRVL</name>
<protein>
    <submittedName>
        <fullName evidence="2">Uncharacterized protein</fullName>
    </submittedName>
</protein>
<sequence>MNRYSRGGMGNGRAEMSASFREPEPAHNLFAGNAALPADRMQGGEGIARPCLATRRPRTGFQGRDDKGSFIVCLIALSTMVDFTLRTSDSCISLFITKDDKDGRSGTTMRSR</sequence>
<accession>A0AAX2M796</accession>
<gene>
    <name evidence="2" type="ORF">NCTC8684_00746</name>
</gene>
<evidence type="ECO:0000313" key="2">
    <source>
        <dbReference type="EMBL" id="SUX31686.1"/>
    </source>
</evidence>
<proteinExistence type="predicted"/>
<dbReference type="AlphaFoldDB" id="A0AAX2M796"/>
<organism evidence="2 3">
    <name type="scientific">Chromobacterium violaceum</name>
    <dbReference type="NCBI Taxonomy" id="536"/>
    <lineage>
        <taxon>Bacteria</taxon>
        <taxon>Pseudomonadati</taxon>
        <taxon>Pseudomonadota</taxon>
        <taxon>Betaproteobacteria</taxon>
        <taxon>Neisseriales</taxon>
        <taxon>Chromobacteriaceae</taxon>
        <taxon>Chromobacterium</taxon>
    </lineage>
</organism>
<comment type="caution">
    <text evidence="2">The sequence shown here is derived from an EMBL/GenBank/DDBJ whole genome shotgun (WGS) entry which is preliminary data.</text>
</comment>
<evidence type="ECO:0000313" key="3">
    <source>
        <dbReference type="Proteomes" id="UP000254029"/>
    </source>
</evidence>
<dbReference type="Proteomes" id="UP000254029">
    <property type="component" value="Unassembled WGS sequence"/>
</dbReference>